<feature type="compositionally biased region" description="Low complexity" evidence="1">
    <location>
        <begin position="115"/>
        <end position="132"/>
    </location>
</feature>
<evidence type="ECO:0000313" key="4">
    <source>
        <dbReference type="Proteomes" id="UP000812013"/>
    </source>
</evidence>
<evidence type="ECO:0000259" key="2">
    <source>
        <dbReference type="Pfam" id="PF26056"/>
    </source>
</evidence>
<feature type="domain" description="DUF8017" evidence="2">
    <location>
        <begin position="142"/>
        <end position="337"/>
    </location>
</feature>
<keyword evidence="4" id="KW-1185">Reference proteome</keyword>
<proteinExistence type="predicted"/>
<gene>
    <name evidence="3" type="ORF">GPJ59_28385</name>
</gene>
<feature type="region of interest" description="Disordered" evidence="1">
    <location>
        <begin position="1"/>
        <end position="77"/>
    </location>
</feature>
<protein>
    <recommendedName>
        <fullName evidence="2">DUF8017 domain-containing protein</fullName>
    </recommendedName>
</protein>
<feature type="compositionally biased region" description="Low complexity" evidence="1">
    <location>
        <begin position="1"/>
        <end position="43"/>
    </location>
</feature>
<dbReference type="Proteomes" id="UP000812013">
    <property type="component" value="Unassembled WGS sequence"/>
</dbReference>
<evidence type="ECO:0000313" key="3">
    <source>
        <dbReference type="EMBL" id="MBW5485686.1"/>
    </source>
</evidence>
<feature type="compositionally biased region" description="Low complexity" evidence="1">
    <location>
        <begin position="54"/>
        <end position="77"/>
    </location>
</feature>
<dbReference type="EMBL" id="WTFF01000282">
    <property type="protein sequence ID" value="MBW5485686.1"/>
    <property type="molecule type" value="Genomic_DNA"/>
</dbReference>
<name>A0ABS6ZDM9_9ACTN</name>
<evidence type="ECO:0000256" key="1">
    <source>
        <dbReference type="SAM" id="MobiDB-lite"/>
    </source>
</evidence>
<feature type="compositionally biased region" description="Pro residues" evidence="1">
    <location>
        <begin position="44"/>
        <end position="53"/>
    </location>
</feature>
<feature type="region of interest" description="Disordered" evidence="1">
    <location>
        <begin position="103"/>
        <end position="141"/>
    </location>
</feature>
<comment type="caution">
    <text evidence="3">The sequence shown here is derived from an EMBL/GenBank/DDBJ whole genome shotgun (WGS) entry which is preliminary data.</text>
</comment>
<dbReference type="Pfam" id="PF26056">
    <property type="entry name" value="DUF8017"/>
    <property type="match status" value="1"/>
</dbReference>
<accession>A0ABS6ZDM9</accession>
<sequence length="339" mass="35573">MWPGQQQPGGEQNPQNPYQQPGQPNPYQQAPYGQQQPGYGYPQPGTPQQPPVQPWGQQPTTQPMAQASGGGSSASTKTVAIVAASAVVVAAAVTAALVLGKDDEEPQADNKPEIAASASPSAPTSATPAAPTDNPRAGGQLQPVIPGWKVVYNPKYGVAFDVPQEFAVQSSGLSIGYSDASKNDGSALIMMSAPAYLKEEWCKVDSDKNGKEDTFALGTTGVKGSQGSKDTAEAARDNAGSWLYAAYAQKQPKEKIKITQPAEYTTSSGLKGHFATATVNGLPKEHKCSTTDGKSVSFSFKNAKGDFANWVLFGPTGVSEEMKPDVYEKIMSSIRLSTG</sequence>
<dbReference type="RefSeq" id="WP_219670571.1">
    <property type="nucleotide sequence ID" value="NZ_WTFF01000282.1"/>
</dbReference>
<organism evidence="3 4">
    <name type="scientific">Streptomyces bambusae</name>
    <dbReference type="NCBI Taxonomy" id="1550616"/>
    <lineage>
        <taxon>Bacteria</taxon>
        <taxon>Bacillati</taxon>
        <taxon>Actinomycetota</taxon>
        <taxon>Actinomycetes</taxon>
        <taxon>Kitasatosporales</taxon>
        <taxon>Streptomycetaceae</taxon>
        <taxon>Streptomyces</taxon>
    </lineage>
</organism>
<dbReference type="InterPro" id="IPR058330">
    <property type="entry name" value="DUF8017"/>
</dbReference>
<reference evidence="3 4" key="1">
    <citation type="submission" date="2019-12" db="EMBL/GenBank/DDBJ databases">
        <title>Genome sequence of Streptomyces bambusae.</title>
        <authorList>
            <person name="Bansal K."/>
            <person name="Choksket S."/>
            <person name="Korpole S."/>
            <person name="Patil P.B."/>
        </authorList>
    </citation>
    <scope>NUCLEOTIDE SEQUENCE [LARGE SCALE GENOMIC DNA]</scope>
    <source>
        <strain evidence="3 4">SK60</strain>
    </source>
</reference>